<evidence type="ECO:0000313" key="5">
    <source>
        <dbReference type="Proteomes" id="UP000005238"/>
    </source>
</evidence>
<evidence type="ECO:0000256" key="3">
    <source>
        <dbReference type="SAM" id="MobiDB-lite"/>
    </source>
</evidence>
<proteinExistence type="predicted"/>
<reference evidence="4" key="2">
    <citation type="submission" date="2015-06" db="UniProtKB">
        <authorList>
            <consortium name="EnsemblProtists"/>
        </authorList>
    </citation>
    <scope>IDENTIFICATION</scope>
    <source>
        <strain evidence="4">Pr102</strain>
    </source>
</reference>
<organism evidence="4 5">
    <name type="scientific">Phytophthora ramorum</name>
    <name type="common">Sudden oak death agent</name>
    <dbReference type="NCBI Taxonomy" id="164328"/>
    <lineage>
        <taxon>Eukaryota</taxon>
        <taxon>Sar</taxon>
        <taxon>Stramenopiles</taxon>
        <taxon>Oomycota</taxon>
        <taxon>Peronosporomycetes</taxon>
        <taxon>Peronosporales</taxon>
        <taxon>Peronosporaceae</taxon>
        <taxon>Phytophthora</taxon>
    </lineage>
</organism>
<feature type="coiled-coil region" evidence="2">
    <location>
        <begin position="493"/>
        <end position="520"/>
    </location>
</feature>
<evidence type="ECO:0000256" key="2">
    <source>
        <dbReference type="SAM" id="Coils"/>
    </source>
</evidence>
<dbReference type="eggNOG" id="ENOG502SJIH">
    <property type="taxonomic scope" value="Eukaryota"/>
</dbReference>
<protein>
    <recommendedName>
        <fullName evidence="6">Chromo domain-containing protein</fullName>
    </recommendedName>
</protein>
<dbReference type="Gene3D" id="2.40.50.40">
    <property type="match status" value="1"/>
</dbReference>
<keyword evidence="1" id="KW-0233">DNA recombination</keyword>
<dbReference type="Gene3D" id="1.10.443.10">
    <property type="entry name" value="Intergrase catalytic core"/>
    <property type="match status" value="1"/>
</dbReference>
<dbReference type="EnsemblProtists" id="Phyra78058">
    <property type="protein sequence ID" value="Phyra78058"/>
    <property type="gene ID" value="Phyra78058"/>
</dbReference>
<dbReference type="EMBL" id="DS566025">
    <property type="status" value="NOT_ANNOTATED_CDS"/>
    <property type="molecule type" value="Genomic_DNA"/>
</dbReference>
<reference evidence="5" key="1">
    <citation type="journal article" date="2006" name="Science">
        <title>Phytophthora genome sequences uncover evolutionary origins and mechanisms of pathogenesis.</title>
        <authorList>
            <person name="Tyler B.M."/>
            <person name="Tripathy S."/>
            <person name="Zhang X."/>
            <person name="Dehal P."/>
            <person name="Jiang R.H."/>
            <person name="Aerts A."/>
            <person name="Arredondo F.D."/>
            <person name="Baxter L."/>
            <person name="Bensasson D."/>
            <person name="Beynon J.L."/>
            <person name="Chapman J."/>
            <person name="Damasceno C.M."/>
            <person name="Dorrance A.E."/>
            <person name="Dou D."/>
            <person name="Dickerman A.W."/>
            <person name="Dubchak I.L."/>
            <person name="Garbelotto M."/>
            <person name="Gijzen M."/>
            <person name="Gordon S.G."/>
            <person name="Govers F."/>
            <person name="Grunwald N.J."/>
            <person name="Huang W."/>
            <person name="Ivors K.L."/>
            <person name="Jones R.W."/>
            <person name="Kamoun S."/>
            <person name="Krampis K."/>
            <person name="Lamour K.H."/>
            <person name="Lee M.K."/>
            <person name="McDonald W.H."/>
            <person name="Medina M."/>
            <person name="Meijer H.J."/>
            <person name="Nordberg E.K."/>
            <person name="Maclean D.J."/>
            <person name="Ospina-Giraldo M.D."/>
            <person name="Morris P.F."/>
            <person name="Phuntumart V."/>
            <person name="Putnam N.H."/>
            <person name="Rash S."/>
            <person name="Rose J.K."/>
            <person name="Sakihama Y."/>
            <person name="Salamov A.A."/>
            <person name="Savidor A."/>
            <person name="Scheuring C.F."/>
            <person name="Smith B.M."/>
            <person name="Sobral B.W."/>
            <person name="Terry A."/>
            <person name="Torto-Alalibo T.A."/>
            <person name="Win J."/>
            <person name="Xu Z."/>
            <person name="Zhang H."/>
            <person name="Grigoriev I.V."/>
            <person name="Rokhsar D.S."/>
            <person name="Boore J.L."/>
        </authorList>
    </citation>
    <scope>NUCLEOTIDE SEQUENCE [LARGE SCALE GENOMIC DNA]</scope>
    <source>
        <strain evidence="5">Pr102</strain>
    </source>
</reference>
<name>H3GN96_PHYRM</name>
<dbReference type="GO" id="GO:0006310">
    <property type="term" value="P:DNA recombination"/>
    <property type="evidence" value="ECO:0007669"/>
    <property type="project" value="UniProtKB-KW"/>
</dbReference>
<dbReference type="InterPro" id="IPR016197">
    <property type="entry name" value="Chromo-like_dom_sf"/>
</dbReference>
<dbReference type="AlphaFoldDB" id="H3GN96"/>
<dbReference type="HOGENOM" id="CLU_015872_3_0_1"/>
<dbReference type="STRING" id="164328.H3GN96"/>
<dbReference type="PANTHER" id="PTHR34605:SF4">
    <property type="entry name" value="DNA ADENINE METHYLTRANSFERASE"/>
    <property type="match status" value="1"/>
</dbReference>
<dbReference type="InterPro" id="IPR013762">
    <property type="entry name" value="Integrase-like_cat_sf"/>
</dbReference>
<dbReference type="InterPro" id="IPR011010">
    <property type="entry name" value="DNA_brk_join_enz"/>
</dbReference>
<evidence type="ECO:0000256" key="1">
    <source>
        <dbReference type="ARBA" id="ARBA00023172"/>
    </source>
</evidence>
<feature type="region of interest" description="Disordered" evidence="3">
    <location>
        <begin position="520"/>
        <end position="541"/>
    </location>
</feature>
<evidence type="ECO:0008006" key="6">
    <source>
        <dbReference type="Google" id="ProtNLM"/>
    </source>
</evidence>
<dbReference type="GO" id="GO:0015074">
    <property type="term" value="P:DNA integration"/>
    <property type="evidence" value="ECO:0007669"/>
    <property type="project" value="InterPro"/>
</dbReference>
<feature type="compositionally biased region" description="Acidic residues" evidence="3">
    <location>
        <begin position="794"/>
        <end position="805"/>
    </location>
</feature>
<dbReference type="PANTHER" id="PTHR34605">
    <property type="entry name" value="PHAGE_INTEGRASE DOMAIN-CONTAINING PROTEIN"/>
    <property type="match status" value="1"/>
</dbReference>
<dbReference type="SUPFAM" id="SSF54160">
    <property type="entry name" value="Chromo domain-like"/>
    <property type="match status" value="1"/>
</dbReference>
<dbReference type="OMA" id="MEAKICH"/>
<dbReference type="InterPro" id="IPR052925">
    <property type="entry name" value="Phage_Integrase-like_Recomb"/>
</dbReference>
<keyword evidence="2" id="KW-0175">Coiled coil</keyword>
<dbReference type="CDD" id="cd00024">
    <property type="entry name" value="CD_CSD"/>
    <property type="match status" value="1"/>
</dbReference>
<keyword evidence="5" id="KW-1185">Reference proteome</keyword>
<feature type="region of interest" description="Disordered" evidence="3">
    <location>
        <begin position="784"/>
        <end position="805"/>
    </location>
</feature>
<evidence type="ECO:0000313" key="4">
    <source>
        <dbReference type="EnsemblProtists" id="Phyra78058"/>
    </source>
</evidence>
<dbReference type="InParanoid" id="H3GN96"/>
<sequence length="879" mass="98977">MSLNDLAPANTKRARECAARSFLKFLEEESVSWEYLRVCMQHDSASLVLETVVDKFGMYLAFKEGRKGQLLARHSVMQYYRQAKTWLLEQFPQHRAGIDKILLKKGQVLERYCMKRESGAFVNKAPACTKIALKQMMVYLYSTAYTSADYQDAALLCLLWFLFGRASDLTMLRKANLPIGAGDIFFVRFIRVKTAEEQGLSLFPDDDFSTCPLLAIALALVTQSSPTASLLSQLSEPQTVSRATLTPATSLIDLIDHPEAVIPLHQTAKKSDESKTADTAPGIHSYINRVLDRVAKNAGVAERLTSHSFRRGGAQHANGAGMCVQWIFDRGAWNMTATNKAFSYVFNIPAEDHRVARVLSGRDPEQRVRLLTLDCFDSDTQSKIQSVAAALFNASSGLESPPYNVNVRVIDTFMVYLLRHYPSLKSLSTDGLEIQRIEACAVEKGFSVNDLLAWSSFLSSNATTTSEAKHTTTQDTTVAITKHSMFLEQAALIEQLIQVNQKLDTRLSIVEAKIHNKQQQAPSAMISNEDISNNDPQTKRRRTSAATNLKDAWFSWYAQEPRMWSSTDAATKHMRSNAKLIVAFLKLFLRDGFELDKKSPRYRDEILKVGASAETQLLLYLREHKITARGAQNVLKSMRKLHKSGHLNEHVRHYKQLQAGGRVVDPAPSHTTNILVVAVHDYRLESPEAHSPFCTRTSEASAMPSTKPKKNDISSAKEFKTLCIAARKAYKIRVSDEAIRHLRLTMNTTVASASLLPEAIDVIFACVSERKKRCVGTDDVREWLAAPGPGGDDGSSDEDERSAEEDLTAEKLHYVRKLLNWKREKRQTYYLVEWEATWEPREHLSQTVVAAFEKERRLLVRKKFIEEEAVEDNTINKTE</sequence>
<accession>H3GN96</accession>
<feature type="compositionally biased region" description="Polar residues" evidence="3">
    <location>
        <begin position="520"/>
        <end position="536"/>
    </location>
</feature>
<dbReference type="SUPFAM" id="SSF56349">
    <property type="entry name" value="DNA breaking-rejoining enzymes"/>
    <property type="match status" value="1"/>
</dbReference>
<dbReference type="GO" id="GO:0003677">
    <property type="term" value="F:DNA binding"/>
    <property type="evidence" value="ECO:0007669"/>
    <property type="project" value="InterPro"/>
</dbReference>
<dbReference type="Proteomes" id="UP000005238">
    <property type="component" value="Unassembled WGS sequence"/>
</dbReference>